<dbReference type="Pfam" id="PF00081">
    <property type="entry name" value="Sod_Fe_N"/>
    <property type="match status" value="1"/>
</dbReference>
<dbReference type="Gene3D" id="3.55.40.20">
    <property type="entry name" value="Iron/manganese superoxide dismutase, C-terminal domain"/>
    <property type="match status" value="1"/>
</dbReference>
<dbReference type="RefSeq" id="WP_378929546.1">
    <property type="nucleotide sequence ID" value="NZ_JBHLVO010000001.1"/>
</dbReference>
<evidence type="ECO:0000256" key="6">
    <source>
        <dbReference type="ARBA" id="ARBA00049204"/>
    </source>
</evidence>
<reference evidence="10 11" key="1">
    <citation type="submission" date="2024-09" db="EMBL/GenBank/DDBJ databases">
        <authorList>
            <person name="Sun Q."/>
            <person name="Mori K."/>
        </authorList>
    </citation>
    <scope>NUCLEOTIDE SEQUENCE [LARGE SCALE GENOMIC DNA]</scope>
    <source>
        <strain evidence="10 11">CCM 7228</strain>
    </source>
</reference>
<accession>A0ABV6G973</accession>
<feature type="domain" description="Manganese/iron superoxide dismutase C-terminal" evidence="9">
    <location>
        <begin position="97"/>
        <end position="197"/>
    </location>
</feature>
<dbReference type="PROSITE" id="PS00088">
    <property type="entry name" value="SOD_MN"/>
    <property type="match status" value="1"/>
</dbReference>
<dbReference type="InterPro" id="IPR036314">
    <property type="entry name" value="SOD_C_sf"/>
</dbReference>
<organism evidence="10 11">
    <name type="scientific">Metabacillus herbersteinensis</name>
    <dbReference type="NCBI Taxonomy" id="283816"/>
    <lineage>
        <taxon>Bacteria</taxon>
        <taxon>Bacillati</taxon>
        <taxon>Bacillota</taxon>
        <taxon>Bacilli</taxon>
        <taxon>Bacillales</taxon>
        <taxon>Bacillaceae</taxon>
        <taxon>Metabacillus</taxon>
    </lineage>
</organism>
<dbReference type="InterPro" id="IPR019832">
    <property type="entry name" value="Mn/Fe_SOD_C"/>
</dbReference>
<dbReference type="InterPro" id="IPR019833">
    <property type="entry name" value="Mn/Fe_SOD_BS"/>
</dbReference>
<keyword evidence="5 7" id="KW-0560">Oxidoreductase</keyword>
<dbReference type="PANTHER" id="PTHR43595">
    <property type="entry name" value="37S RIBOSOMAL PROTEIN S26, MITOCHONDRIAL"/>
    <property type="match status" value="1"/>
</dbReference>
<dbReference type="PIRSF" id="PIRSF000349">
    <property type="entry name" value="SODismutase"/>
    <property type="match status" value="1"/>
</dbReference>
<dbReference type="InterPro" id="IPR019831">
    <property type="entry name" value="Mn/Fe_SOD_N"/>
</dbReference>
<evidence type="ECO:0000259" key="9">
    <source>
        <dbReference type="Pfam" id="PF02777"/>
    </source>
</evidence>
<keyword evidence="4 7" id="KW-0479">Metal-binding</keyword>
<dbReference type="EC" id="1.15.1.1" evidence="3 7"/>
<comment type="caution">
    <text evidence="10">The sequence shown here is derived from an EMBL/GenBank/DDBJ whole genome shotgun (WGS) entry which is preliminary data.</text>
</comment>
<dbReference type="PRINTS" id="PR01703">
    <property type="entry name" value="MNSODISMTASE"/>
</dbReference>
<dbReference type="PANTHER" id="PTHR43595:SF2">
    <property type="entry name" value="SMALL RIBOSOMAL SUBUNIT PROTEIN MS42"/>
    <property type="match status" value="1"/>
</dbReference>
<name>A0ABV6G973_9BACI</name>
<gene>
    <name evidence="10" type="ORF">ACFFIX_00880</name>
</gene>
<dbReference type="Proteomes" id="UP001589854">
    <property type="component" value="Unassembled WGS sequence"/>
</dbReference>
<evidence type="ECO:0000313" key="11">
    <source>
        <dbReference type="Proteomes" id="UP001589854"/>
    </source>
</evidence>
<evidence type="ECO:0000259" key="8">
    <source>
        <dbReference type="Pfam" id="PF00081"/>
    </source>
</evidence>
<evidence type="ECO:0000256" key="3">
    <source>
        <dbReference type="ARBA" id="ARBA00012682"/>
    </source>
</evidence>
<dbReference type="InterPro" id="IPR036324">
    <property type="entry name" value="Mn/Fe_SOD_N_sf"/>
</dbReference>
<proteinExistence type="inferred from homology"/>
<keyword evidence="11" id="KW-1185">Reference proteome</keyword>
<comment type="similarity">
    <text evidence="2 7">Belongs to the iron/manganese superoxide dismutase family.</text>
</comment>
<evidence type="ECO:0000313" key="10">
    <source>
        <dbReference type="EMBL" id="MFC0270013.1"/>
    </source>
</evidence>
<comment type="catalytic activity">
    <reaction evidence="6 7">
        <text>2 superoxide + 2 H(+) = H2O2 + O2</text>
        <dbReference type="Rhea" id="RHEA:20696"/>
        <dbReference type="ChEBI" id="CHEBI:15378"/>
        <dbReference type="ChEBI" id="CHEBI:15379"/>
        <dbReference type="ChEBI" id="CHEBI:16240"/>
        <dbReference type="ChEBI" id="CHEBI:18421"/>
        <dbReference type="EC" id="1.15.1.1"/>
    </reaction>
</comment>
<dbReference type="GO" id="GO:0004784">
    <property type="term" value="F:superoxide dismutase activity"/>
    <property type="evidence" value="ECO:0007669"/>
    <property type="project" value="UniProtKB-EC"/>
</dbReference>
<sequence>MAYELPQLPYAYDALEPHIDKETMNIHHTKHHNTYITNVNAALAGHDELLSKSVEELVSNLDAVPEAARTAVRNNGGGHANHSLFWTILSPNGGGEPTGELAEKINSKFGSYENFKEEFAKAGTTRFGSGWAWLVVNNGELEVTSTPNQDSPLMEGKTPVLGLDVWEHAYYLNYQNRRPDYIASFWNVVNWDEVTKRYDAAK</sequence>
<dbReference type="SUPFAM" id="SSF54719">
    <property type="entry name" value="Fe,Mn superoxide dismutase (SOD), C-terminal domain"/>
    <property type="match status" value="1"/>
</dbReference>
<dbReference type="EMBL" id="JBHLVO010000001">
    <property type="protein sequence ID" value="MFC0270013.1"/>
    <property type="molecule type" value="Genomic_DNA"/>
</dbReference>
<dbReference type="Gene3D" id="1.10.287.990">
    <property type="entry name" value="Fe,Mn superoxide dismutase (SOD) domain"/>
    <property type="match status" value="1"/>
</dbReference>
<evidence type="ECO:0000256" key="5">
    <source>
        <dbReference type="ARBA" id="ARBA00023002"/>
    </source>
</evidence>
<comment type="function">
    <text evidence="7">Destroys radicals which are normally produced within the cells and which are toxic to biological systems.</text>
</comment>
<evidence type="ECO:0000256" key="7">
    <source>
        <dbReference type="RuleBase" id="RU000414"/>
    </source>
</evidence>
<evidence type="ECO:0000256" key="2">
    <source>
        <dbReference type="ARBA" id="ARBA00008714"/>
    </source>
</evidence>
<dbReference type="Pfam" id="PF02777">
    <property type="entry name" value="Sod_Fe_C"/>
    <property type="match status" value="1"/>
</dbReference>
<comment type="cofactor">
    <cofactor evidence="1">
        <name>Mn(2+)</name>
        <dbReference type="ChEBI" id="CHEBI:29035"/>
    </cofactor>
</comment>
<dbReference type="InterPro" id="IPR001189">
    <property type="entry name" value="Mn/Fe_SOD"/>
</dbReference>
<protein>
    <recommendedName>
        <fullName evidence="3 7">Superoxide dismutase</fullName>
        <ecNumber evidence="3 7">1.15.1.1</ecNumber>
    </recommendedName>
</protein>
<feature type="domain" description="Manganese/iron superoxide dismutase N-terminal" evidence="8">
    <location>
        <begin position="2"/>
        <end position="90"/>
    </location>
</feature>
<dbReference type="SUPFAM" id="SSF46609">
    <property type="entry name" value="Fe,Mn superoxide dismutase (SOD), N-terminal domain"/>
    <property type="match status" value="1"/>
</dbReference>
<evidence type="ECO:0000256" key="4">
    <source>
        <dbReference type="ARBA" id="ARBA00022723"/>
    </source>
</evidence>
<evidence type="ECO:0000256" key="1">
    <source>
        <dbReference type="ARBA" id="ARBA00001936"/>
    </source>
</evidence>